<gene>
    <name evidence="5" type="primary">hypA</name>
    <name evidence="6" type="ORF">EDC63_13014</name>
</gene>
<dbReference type="Pfam" id="PF01155">
    <property type="entry name" value="HypA"/>
    <property type="match status" value="1"/>
</dbReference>
<dbReference type="GO" id="GO:0051604">
    <property type="term" value="P:protein maturation"/>
    <property type="evidence" value="ECO:0007669"/>
    <property type="project" value="InterPro"/>
</dbReference>
<dbReference type="Gene3D" id="3.30.2320.80">
    <property type="match status" value="1"/>
</dbReference>
<dbReference type="EMBL" id="SMCO01000030">
    <property type="protein sequence ID" value="TCV80101.1"/>
    <property type="molecule type" value="Genomic_DNA"/>
</dbReference>
<feature type="binding site" evidence="5">
    <location>
        <position position="92"/>
    </location>
    <ligand>
        <name>Zn(2+)</name>
        <dbReference type="ChEBI" id="CHEBI:29105"/>
    </ligand>
</feature>
<reference evidence="6 7" key="1">
    <citation type="submission" date="2019-03" db="EMBL/GenBank/DDBJ databases">
        <title>Genomic Encyclopedia of Type Strains, Phase IV (KMG-IV): sequencing the most valuable type-strain genomes for metagenomic binning, comparative biology and taxonomic classification.</title>
        <authorList>
            <person name="Goeker M."/>
        </authorList>
    </citation>
    <scope>NUCLEOTIDE SEQUENCE [LARGE SCALE GENOMIC DNA]</scope>
    <source>
        <strain evidence="6 7">DSM 100309</strain>
    </source>
</reference>
<dbReference type="RefSeq" id="WP_124946495.1">
    <property type="nucleotide sequence ID" value="NZ_BHVT01000036.1"/>
</dbReference>
<evidence type="ECO:0000256" key="3">
    <source>
        <dbReference type="ARBA" id="ARBA00022723"/>
    </source>
</evidence>
<keyword evidence="3 5" id="KW-0479">Metal-binding</keyword>
<dbReference type="PANTHER" id="PTHR34535:SF3">
    <property type="entry name" value="HYDROGENASE MATURATION FACTOR HYPA"/>
    <property type="match status" value="1"/>
</dbReference>
<dbReference type="HAMAP" id="MF_00213">
    <property type="entry name" value="HypA_HybF"/>
    <property type="match status" value="1"/>
</dbReference>
<dbReference type="GO" id="GO:0008270">
    <property type="term" value="F:zinc ion binding"/>
    <property type="evidence" value="ECO:0007669"/>
    <property type="project" value="UniProtKB-UniRule"/>
</dbReference>
<protein>
    <recommendedName>
        <fullName evidence="5">Hydrogenase maturation factor HypA</fullName>
    </recommendedName>
</protein>
<keyword evidence="7" id="KW-1185">Reference proteome</keyword>
<dbReference type="NCBIfam" id="TIGR00100">
    <property type="entry name" value="hypA"/>
    <property type="match status" value="1"/>
</dbReference>
<dbReference type="PROSITE" id="PS01249">
    <property type="entry name" value="HYPA"/>
    <property type="match status" value="1"/>
</dbReference>
<accession>A0A4R3XSB5</accession>
<evidence type="ECO:0000256" key="2">
    <source>
        <dbReference type="ARBA" id="ARBA00022596"/>
    </source>
</evidence>
<dbReference type="PIRSF" id="PIRSF004761">
    <property type="entry name" value="Hydrgn_mat_HypA"/>
    <property type="match status" value="1"/>
</dbReference>
<feature type="binding site" evidence="5">
    <location>
        <position position="76"/>
    </location>
    <ligand>
        <name>Zn(2+)</name>
        <dbReference type="ChEBI" id="CHEBI:29105"/>
    </ligand>
</feature>
<organism evidence="6 7">
    <name type="scientific">Sulfurirhabdus autotrophica</name>
    <dbReference type="NCBI Taxonomy" id="1706046"/>
    <lineage>
        <taxon>Bacteria</taxon>
        <taxon>Pseudomonadati</taxon>
        <taxon>Pseudomonadota</taxon>
        <taxon>Betaproteobacteria</taxon>
        <taxon>Nitrosomonadales</taxon>
        <taxon>Sulfuricellaceae</taxon>
        <taxon>Sulfurirhabdus</taxon>
    </lineage>
</organism>
<evidence type="ECO:0000313" key="6">
    <source>
        <dbReference type="EMBL" id="TCV80101.1"/>
    </source>
</evidence>
<dbReference type="AlphaFoldDB" id="A0A4R3XSB5"/>
<name>A0A4R3XSB5_9PROT</name>
<dbReference type="InterPro" id="IPR020538">
    <property type="entry name" value="Hydgase_Ni_incorp_HypA/HybF_CS"/>
</dbReference>
<keyword evidence="2 5" id="KW-0533">Nickel</keyword>
<evidence type="ECO:0000256" key="5">
    <source>
        <dbReference type="HAMAP-Rule" id="MF_00213"/>
    </source>
</evidence>
<dbReference type="GO" id="GO:0016151">
    <property type="term" value="F:nickel cation binding"/>
    <property type="evidence" value="ECO:0007669"/>
    <property type="project" value="UniProtKB-UniRule"/>
</dbReference>
<dbReference type="Proteomes" id="UP000295367">
    <property type="component" value="Unassembled WGS sequence"/>
</dbReference>
<proteinExistence type="inferred from homology"/>
<evidence type="ECO:0000256" key="4">
    <source>
        <dbReference type="ARBA" id="ARBA00022833"/>
    </source>
</evidence>
<feature type="binding site" evidence="5">
    <location>
        <position position="2"/>
    </location>
    <ligand>
        <name>Ni(2+)</name>
        <dbReference type="ChEBI" id="CHEBI:49786"/>
    </ligand>
</feature>
<feature type="binding site" evidence="5">
    <location>
        <position position="89"/>
    </location>
    <ligand>
        <name>Zn(2+)</name>
        <dbReference type="ChEBI" id="CHEBI:29105"/>
    </ligand>
</feature>
<dbReference type="InterPro" id="IPR000688">
    <property type="entry name" value="HypA/HybF"/>
</dbReference>
<dbReference type="PANTHER" id="PTHR34535">
    <property type="entry name" value="HYDROGENASE MATURATION FACTOR HYPA"/>
    <property type="match status" value="1"/>
</dbReference>
<evidence type="ECO:0000256" key="1">
    <source>
        <dbReference type="ARBA" id="ARBA00010748"/>
    </source>
</evidence>
<sequence length="116" mass="12444">MHELSVCQALIIQVQEIAKQHDALAVKLIKLQIGPLSGVEASLLENAFPLASAGTVAENAVLYIDRLPVRVRCQQCGAETEAAANRLICGQCGDYHTQLISGDEMLLASVELTKES</sequence>
<evidence type="ECO:0000313" key="7">
    <source>
        <dbReference type="Proteomes" id="UP000295367"/>
    </source>
</evidence>
<comment type="similarity">
    <text evidence="1 5">Belongs to the HypA/HybF family.</text>
</comment>
<dbReference type="OrthoDB" id="288014at2"/>
<keyword evidence="4 5" id="KW-0862">Zinc</keyword>
<feature type="binding site" evidence="5">
    <location>
        <position position="73"/>
    </location>
    <ligand>
        <name>Zn(2+)</name>
        <dbReference type="ChEBI" id="CHEBI:29105"/>
    </ligand>
</feature>
<comment type="caution">
    <text evidence="6">The sequence shown here is derived from an EMBL/GenBank/DDBJ whole genome shotgun (WGS) entry which is preliminary data.</text>
</comment>
<comment type="function">
    <text evidence="5">Involved in the maturation of [NiFe] hydrogenases. Required for nickel insertion into the metal center of the hydrogenase.</text>
</comment>